<evidence type="ECO:0000313" key="2">
    <source>
        <dbReference type="EMBL" id="TDU32857.1"/>
    </source>
</evidence>
<gene>
    <name evidence="2" type="ORF">DFR24_2266</name>
</gene>
<proteinExistence type="predicted"/>
<organism evidence="2 3">
    <name type="scientific">Panacagrimonas perspica</name>
    <dbReference type="NCBI Taxonomy" id="381431"/>
    <lineage>
        <taxon>Bacteria</taxon>
        <taxon>Pseudomonadati</taxon>
        <taxon>Pseudomonadota</taxon>
        <taxon>Gammaproteobacteria</taxon>
        <taxon>Nevskiales</taxon>
        <taxon>Nevskiaceae</taxon>
        <taxon>Panacagrimonas</taxon>
    </lineage>
</organism>
<dbReference type="AlphaFoldDB" id="A0A4S3JZL4"/>
<reference evidence="2 3" key="1">
    <citation type="submission" date="2019-03" db="EMBL/GenBank/DDBJ databases">
        <title>Genomic Encyclopedia of Type Strains, Phase IV (KMG-IV): sequencing the most valuable type-strain genomes for metagenomic binning, comparative biology and taxonomic classification.</title>
        <authorList>
            <person name="Goeker M."/>
        </authorList>
    </citation>
    <scope>NUCLEOTIDE SEQUENCE [LARGE SCALE GENOMIC DNA]</scope>
    <source>
        <strain evidence="2 3">DSM 26377</strain>
    </source>
</reference>
<protein>
    <submittedName>
        <fullName evidence="2">Uncharacterized protein</fullName>
    </submittedName>
</protein>
<keyword evidence="1" id="KW-0472">Membrane</keyword>
<feature type="transmembrane region" description="Helical" evidence="1">
    <location>
        <begin position="93"/>
        <end position="110"/>
    </location>
</feature>
<dbReference type="Proteomes" id="UP000295341">
    <property type="component" value="Unassembled WGS sequence"/>
</dbReference>
<dbReference type="EMBL" id="SOBT01000008">
    <property type="protein sequence ID" value="TDU32857.1"/>
    <property type="molecule type" value="Genomic_DNA"/>
</dbReference>
<keyword evidence="3" id="KW-1185">Reference proteome</keyword>
<sequence length="120" mass="13214">MNRAPRLPPAGAVGALLAAIGFGIAAWYGWAWFHAPKWTEQEIVGSVELNLALDLSRLPADSMPPEAQQRLRAQLRQEVEAQIAAETEEPRSLTMAGLLMGVFGLVQMIVRRRIAQRRGV</sequence>
<name>A0A4S3JZL4_9GAMM</name>
<feature type="transmembrane region" description="Helical" evidence="1">
    <location>
        <begin position="12"/>
        <end position="30"/>
    </location>
</feature>
<keyword evidence="1" id="KW-0812">Transmembrane</keyword>
<dbReference type="RefSeq" id="WP_133881336.1">
    <property type="nucleotide sequence ID" value="NZ_MWIN01000036.1"/>
</dbReference>
<comment type="caution">
    <text evidence="2">The sequence shown here is derived from an EMBL/GenBank/DDBJ whole genome shotgun (WGS) entry which is preliminary data.</text>
</comment>
<evidence type="ECO:0000256" key="1">
    <source>
        <dbReference type="SAM" id="Phobius"/>
    </source>
</evidence>
<keyword evidence="1" id="KW-1133">Transmembrane helix</keyword>
<accession>A0A4S3JZL4</accession>
<evidence type="ECO:0000313" key="3">
    <source>
        <dbReference type="Proteomes" id="UP000295341"/>
    </source>
</evidence>